<dbReference type="InterPro" id="IPR000160">
    <property type="entry name" value="GGDEF_dom"/>
</dbReference>
<organism evidence="4 5">
    <name type="scientific">Paraglaciecola aquimarina</name>
    <dbReference type="NCBI Taxonomy" id="1235557"/>
    <lineage>
        <taxon>Bacteria</taxon>
        <taxon>Pseudomonadati</taxon>
        <taxon>Pseudomonadota</taxon>
        <taxon>Gammaproteobacteria</taxon>
        <taxon>Alteromonadales</taxon>
        <taxon>Alteromonadaceae</taxon>
        <taxon>Paraglaciecola</taxon>
    </lineage>
</organism>
<accession>A0ABU3SZ82</accession>
<sequence>MTTSFGIAQRTKTATDFSQVMKQADLALYAAKKAGRNCVKIAQQP</sequence>
<dbReference type="EMBL" id="JAWDIO010000002">
    <property type="protein sequence ID" value="MDU0355242.1"/>
    <property type="molecule type" value="Genomic_DNA"/>
</dbReference>
<dbReference type="Proteomes" id="UP001247805">
    <property type="component" value="Unassembled WGS sequence"/>
</dbReference>
<gene>
    <name evidence="4" type="ORF">RS130_16225</name>
</gene>
<evidence type="ECO:0000256" key="2">
    <source>
        <dbReference type="ARBA" id="ARBA00034247"/>
    </source>
</evidence>
<dbReference type="InterPro" id="IPR050469">
    <property type="entry name" value="Diguanylate_Cyclase"/>
</dbReference>
<feature type="domain" description="GGDEF" evidence="3">
    <location>
        <begin position="1"/>
        <end position="44"/>
    </location>
</feature>
<dbReference type="Gene3D" id="3.30.70.270">
    <property type="match status" value="1"/>
</dbReference>
<reference evidence="4 5" key="1">
    <citation type="submission" date="2023-10" db="EMBL/GenBank/DDBJ databases">
        <title>Glaciecola aquimarina strain GGW-M5 nov., isolated from a coastal seawater.</title>
        <authorList>
            <person name="Bayburt H."/>
            <person name="Kim J.M."/>
            <person name="Choi B.J."/>
            <person name="Jeon C.O."/>
        </authorList>
    </citation>
    <scope>NUCLEOTIDE SEQUENCE [LARGE SCALE GENOMIC DNA]</scope>
    <source>
        <strain evidence="4 5">KCTC 32108</strain>
    </source>
</reference>
<protein>
    <recommendedName>
        <fullName evidence="1">diguanylate cyclase</fullName>
        <ecNumber evidence="1">2.7.7.65</ecNumber>
    </recommendedName>
</protein>
<dbReference type="PANTHER" id="PTHR45138">
    <property type="entry name" value="REGULATORY COMPONENTS OF SENSORY TRANSDUCTION SYSTEM"/>
    <property type="match status" value="1"/>
</dbReference>
<proteinExistence type="predicted"/>
<dbReference type="SUPFAM" id="SSF55073">
    <property type="entry name" value="Nucleotide cyclase"/>
    <property type="match status" value="1"/>
</dbReference>
<comment type="caution">
    <text evidence="4">The sequence shown here is derived from an EMBL/GenBank/DDBJ whole genome shotgun (WGS) entry which is preliminary data.</text>
</comment>
<keyword evidence="4" id="KW-0808">Transferase</keyword>
<dbReference type="InterPro" id="IPR029787">
    <property type="entry name" value="Nucleotide_cyclase"/>
</dbReference>
<dbReference type="EC" id="2.7.7.65" evidence="1"/>
<name>A0ABU3SZ82_9ALTE</name>
<dbReference type="InterPro" id="IPR043128">
    <property type="entry name" value="Rev_trsase/Diguanyl_cyclase"/>
</dbReference>
<evidence type="ECO:0000313" key="5">
    <source>
        <dbReference type="Proteomes" id="UP001247805"/>
    </source>
</evidence>
<evidence type="ECO:0000313" key="4">
    <source>
        <dbReference type="EMBL" id="MDU0355242.1"/>
    </source>
</evidence>
<evidence type="ECO:0000256" key="1">
    <source>
        <dbReference type="ARBA" id="ARBA00012528"/>
    </source>
</evidence>
<evidence type="ECO:0000259" key="3">
    <source>
        <dbReference type="PROSITE" id="PS50887"/>
    </source>
</evidence>
<dbReference type="PROSITE" id="PS50887">
    <property type="entry name" value="GGDEF"/>
    <property type="match status" value="1"/>
</dbReference>
<dbReference type="RefSeq" id="WP_316026789.1">
    <property type="nucleotide sequence ID" value="NZ_JAWDIO010000002.1"/>
</dbReference>
<comment type="catalytic activity">
    <reaction evidence="2">
        <text>2 GTP = 3',3'-c-di-GMP + 2 diphosphate</text>
        <dbReference type="Rhea" id="RHEA:24898"/>
        <dbReference type="ChEBI" id="CHEBI:33019"/>
        <dbReference type="ChEBI" id="CHEBI:37565"/>
        <dbReference type="ChEBI" id="CHEBI:58805"/>
        <dbReference type="EC" id="2.7.7.65"/>
    </reaction>
</comment>
<dbReference type="Pfam" id="PF00990">
    <property type="entry name" value="GGDEF"/>
    <property type="match status" value="1"/>
</dbReference>
<keyword evidence="4" id="KW-0548">Nucleotidyltransferase</keyword>
<dbReference type="PANTHER" id="PTHR45138:SF9">
    <property type="entry name" value="DIGUANYLATE CYCLASE DGCM-RELATED"/>
    <property type="match status" value="1"/>
</dbReference>
<keyword evidence="5" id="KW-1185">Reference proteome</keyword>
<dbReference type="GO" id="GO:0052621">
    <property type="term" value="F:diguanylate cyclase activity"/>
    <property type="evidence" value="ECO:0007669"/>
    <property type="project" value="UniProtKB-EC"/>
</dbReference>